<dbReference type="Proteomes" id="UP000183371">
    <property type="component" value="Unassembled WGS sequence"/>
</dbReference>
<organism evidence="11 12">
    <name type="scientific">Pseudovibrio denitrificans</name>
    <dbReference type="NCBI Taxonomy" id="258256"/>
    <lineage>
        <taxon>Bacteria</taxon>
        <taxon>Pseudomonadati</taxon>
        <taxon>Pseudomonadota</taxon>
        <taxon>Alphaproteobacteria</taxon>
        <taxon>Hyphomicrobiales</taxon>
        <taxon>Stappiaceae</taxon>
        <taxon>Pseudovibrio</taxon>
    </lineage>
</organism>
<dbReference type="InterPro" id="IPR011014">
    <property type="entry name" value="MscS_channel_TM-2"/>
</dbReference>
<accession>A0A1I7BSG0</accession>
<evidence type="ECO:0000313" key="11">
    <source>
        <dbReference type="EMBL" id="SFT90127.1"/>
    </source>
</evidence>
<feature type="domain" description="Mechanosensitive ion channel MscS" evidence="9">
    <location>
        <begin position="487"/>
        <end position="551"/>
    </location>
</feature>
<dbReference type="PANTHER" id="PTHR30566:SF5">
    <property type="entry name" value="MECHANOSENSITIVE ION CHANNEL PROTEIN 1, MITOCHONDRIAL-RELATED"/>
    <property type="match status" value="1"/>
</dbReference>
<evidence type="ECO:0000256" key="4">
    <source>
        <dbReference type="ARBA" id="ARBA00022692"/>
    </source>
</evidence>
<dbReference type="GO" id="GO:0005886">
    <property type="term" value="C:plasma membrane"/>
    <property type="evidence" value="ECO:0007669"/>
    <property type="project" value="UniProtKB-SubCell"/>
</dbReference>
<keyword evidence="4 8" id="KW-0812">Transmembrane</keyword>
<dbReference type="PANTHER" id="PTHR30566">
    <property type="entry name" value="YNAI-RELATED MECHANOSENSITIVE ION CHANNEL"/>
    <property type="match status" value="1"/>
</dbReference>
<evidence type="ECO:0000256" key="3">
    <source>
        <dbReference type="ARBA" id="ARBA00022475"/>
    </source>
</evidence>
<evidence type="ECO:0000256" key="6">
    <source>
        <dbReference type="ARBA" id="ARBA00023136"/>
    </source>
</evidence>
<feature type="transmembrane region" description="Helical" evidence="8">
    <location>
        <begin position="463"/>
        <end position="483"/>
    </location>
</feature>
<evidence type="ECO:0000313" key="12">
    <source>
        <dbReference type="Proteomes" id="UP000183371"/>
    </source>
</evidence>
<dbReference type="Gene3D" id="2.30.30.60">
    <property type="match status" value="1"/>
</dbReference>
<keyword evidence="5 8" id="KW-1133">Transmembrane helix</keyword>
<reference evidence="12" key="1">
    <citation type="submission" date="2016-10" db="EMBL/GenBank/DDBJ databases">
        <authorList>
            <person name="Varghese N."/>
            <person name="Submissions S."/>
        </authorList>
    </citation>
    <scope>NUCLEOTIDE SEQUENCE [LARGE SCALE GENOMIC DNA]</scope>
    <source>
        <strain evidence="12">DSM 17465</strain>
    </source>
</reference>
<keyword evidence="12" id="KW-1185">Reference proteome</keyword>
<dbReference type="SUPFAM" id="SSF50182">
    <property type="entry name" value="Sm-like ribonucleoproteins"/>
    <property type="match status" value="1"/>
</dbReference>
<protein>
    <submittedName>
        <fullName evidence="11">MscS family membrane protein</fullName>
    </submittedName>
</protein>
<feature type="transmembrane region" description="Helical" evidence="8">
    <location>
        <begin position="437"/>
        <end position="457"/>
    </location>
</feature>
<feature type="transmembrane region" description="Helical" evidence="8">
    <location>
        <begin position="361"/>
        <end position="382"/>
    </location>
</feature>
<dbReference type="Gene3D" id="1.10.287.1260">
    <property type="match status" value="1"/>
</dbReference>
<dbReference type="SUPFAM" id="SSF82861">
    <property type="entry name" value="Mechanosensitive channel protein MscS (YggB), transmembrane region"/>
    <property type="match status" value="1"/>
</dbReference>
<dbReference type="InterPro" id="IPR006685">
    <property type="entry name" value="MscS_channel_2nd"/>
</dbReference>
<gene>
    <name evidence="11" type="ORF">SAMN05444141_104262</name>
</gene>
<evidence type="ECO:0000259" key="10">
    <source>
        <dbReference type="Pfam" id="PF21082"/>
    </source>
</evidence>
<feature type="transmembrane region" description="Helical" evidence="8">
    <location>
        <begin position="327"/>
        <end position="349"/>
    </location>
</feature>
<keyword evidence="3" id="KW-1003">Cell membrane</keyword>
<evidence type="ECO:0000256" key="7">
    <source>
        <dbReference type="SAM" id="MobiDB-lite"/>
    </source>
</evidence>
<proteinExistence type="inferred from homology"/>
<dbReference type="Pfam" id="PF21082">
    <property type="entry name" value="MS_channel_3rd"/>
    <property type="match status" value="1"/>
</dbReference>
<dbReference type="SUPFAM" id="SSF82689">
    <property type="entry name" value="Mechanosensitive channel protein MscS (YggB), C-terminal domain"/>
    <property type="match status" value="1"/>
</dbReference>
<feature type="compositionally biased region" description="Basic and acidic residues" evidence="7">
    <location>
        <begin position="676"/>
        <end position="686"/>
    </location>
</feature>
<evidence type="ECO:0000256" key="2">
    <source>
        <dbReference type="ARBA" id="ARBA00008017"/>
    </source>
</evidence>
<feature type="domain" description="Mechanosensitive ion channel MscS C-terminal" evidence="10">
    <location>
        <begin position="558"/>
        <end position="644"/>
    </location>
</feature>
<comment type="subcellular location">
    <subcellularLocation>
        <location evidence="1">Cell membrane</location>
        <topology evidence="1">Multi-pass membrane protein</topology>
    </subcellularLocation>
</comment>
<sequence>MQPQQQRAYQPQGQQAQSLKSPLCVGLRYLCVARVFSAFLCVLMFLALPSEAPAQSLYQKYIKQQQKEILKAPSEKPEMTGDENGTPETLRMPAMPLMEFRAKDIIGMFPLAPADTSSPRATLDSFLDIMEETNHLIQEAYEENTGMGAFSMETLGMSKNHERLQNKIHLAEILLERARGCFDLSGLPSATRQQTSLELVLQLKEILDRIPLPPFPDIPGTAAGTYDFNQAGLENSWTIPFTQIVITKMTEGPQQGEYVFSAQTVDRIPEFYEEVKNLPSRSSIPQDLYHFFASSPGHLLPPAWFSLIESQPSWLLELYYGQAVWQWFALILITAIAAAILFAFINVMRRLPDRKKPVRRQVLSIITSSVIVGSLIFLRYLADYQINIGGPVLQVYDLTIETLVWIGAAVIIYKSLRLLSELVLLKNRGAPSIDRSIIRTATQFFAIICALVLLTYGATRLNIPLYGIIAGISVGGLAIALAAQPTLENLLGGLILYADGIVRVGDYCEFNKIRGHVESIGMRSTRIRTTDRTLVTIPNADLAKMNFMNFTAKDHFRVVLRFALKYDTSAEQLERLITKIKRMLAKHPLSQPDAAKVRLENIDENGIVIQIEDSVQAATRDEYLAIQESIIIRTLKLISDENIEVAHPFVTNYGETGNLQMPEKTVVPPVKPKPKAKAETKKEPKAKAPKKKKERKKAKKA</sequence>
<evidence type="ECO:0000256" key="8">
    <source>
        <dbReference type="SAM" id="Phobius"/>
    </source>
</evidence>
<feature type="transmembrane region" description="Helical" evidence="8">
    <location>
        <begin position="27"/>
        <end position="48"/>
    </location>
</feature>
<feature type="region of interest" description="Disordered" evidence="7">
    <location>
        <begin position="660"/>
        <end position="701"/>
    </location>
</feature>
<dbReference type="AlphaFoldDB" id="A0A1I7BSG0"/>
<dbReference type="InterPro" id="IPR011066">
    <property type="entry name" value="MscS_channel_C_sf"/>
</dbReference>
<evidence type="ECO:0000256" key="5">
    <source>
        <dbReference type="ARBA" id="ARBA00022989"/>
    </source>
</evidence>
<keyword evidence="6 8" id="KW-0472">Membrane</keyword>
<feature type="compositionally biased region" description="Basic residues" evidence="7">
    <location>
        <begin position="687"/>
        <end position="701"/>
    </location>
</feature>
<dbReference type="EMBL" id="FPBD01000004">
    <property type="protein sequence ID" value="SFT90127.1"/>
    <property type="molecule type" value="Genomic_DNA"/>
</dbReference>
<dbReference type="Pfam" id="PF00924">
    <property type="entry name" value="MS_channel_2nd"/>
    <property type="match status" value="1"/>
</dbReference>
<dbReference type="InterPro" id="IPR049278">
    <property type="entry name" value="MS_channel_C"/>
</dbReference>
<dbReference type="GO" id="GO:0008381">
    <property type="term" value="F:mechanosensitive monoatomic ion channel activity"/>
    <property type="evidence" value="ECO:0007669"/>
    <property type="project" value="UniProtKB-ARBA"/>
</dbReference>
<dbReference type="InterPro" id="IPR023408">
    <property type="entry name" value="MscS_beta-dom_sf"/>
</dbReference>
<dbReference type="InterPro" id="IPR010920">
    <property type="entry name" value="LSM_dom_sf"/>
</dbReference>
<name>A0A1I7BSG0_9HYPH</name>
<dbReference type="Gene3D" id="3.30.70.100">
    <property type="match status" value="1"/>
</dbReference>
<comment type="similarity">
    <text evidence="2">Belongs to the MscS (TC 1.A.23) family.</text>
</comment>
<evidence type="ECO:0000256" key="1">
    <source>
        <dbReference type="ARBA" id="ARBA00004651"/>
    </source>
</evidence>
<evidence type="ECO:0000259" key="9">
    <source>
        <dbReference type="Pfam" id="PF00924"/>
    </source>
</evidence>